<name>A0A5N3P6V4_9HYPH</name>
<evidence type="ECO:0000256" key="2">
    <source>
        <dbReference type="ARBA" id="ARBA00022448"/>
    </source>
</evidence>
<evidence type="ECO:0000256" key="3">
    <source>
        <dbReference type="ARBA" id="ARBA00022475"/>
    </source>
</evidence>
<evidence type="ECO:0000313" key="10">
    <source>
        <dbReference type="Proteomes" id="UP000325684"/>
    </source>
</evidence>
<dbReference type="InterPro" id="IPR051393">
    <property type="entry name" value="ABC_transporter_permease"/>
</dbReference>
<feature type="transmembrane region" description="Helical" evidence="7">
    <location>
        <begin position="32"/>
        <end position="53"/>
    </location>
</feature>
<dbReference type="SUPFAM" id="SSF161098">
    <property type="entry name" value="MetI-like"/>
    <property type="match status" value="1"/>
</dbReference>
<feature type="transmembrane region" description="Helical" evidence="7">
    <location>
        <begin position="278"/>
        <end position="300"/>
    </location>
</feature>
<dbReference type="OrthoDB" id="7939379at2"/>
<keyword evidence="5 7" id="KW-1133">Transmembrane helix</keyword>
<dbReference type="InterPro" id="IPR035906">
    <property type="entry name" value="MetI-like_sf"/>
</dbReference>
<dbReference type="InterPro" id="IPR000515">
    <property type="entry name" value="MetI-like"/>
</dbReference>
<evidence type="ECO:0000256" key="7">
    <source>
        <dbReference type="RuleBase" id="RU363032"/>
    </source>
</evidence>
<dbReference type="CDD" id="cd06261">
    <property type="entry name" value="TM_PBP2"/>
    <property type="match status" value="1"/>
</dbReference>
<comment type="subcellular location">
    <subcellularLocation>
        <location evidence="1 7">Cell membrane</location>
        <topology evidence="1 7">Multi-pass membrane protein</topology>
    </subcellularLocation>
</comment>
<feature type="transmembrane region" description="Helical" evidence="7">
    <location>
        <begin position="120"/>
        <end position="145"/>
    </location>
</feature>
<dbReference type="PROSITE" id="PS50928">
    <property type="entry name" value="ABC_TM1"/>
    <property type="match status" value="1"/>
</dbReference>
<protein>
    <submittedName>
        <fullName evidence="9">Sugar ABC transporter permease</fullName>
    </submittedName>
</protein>
<dbReference type="PANTHER" id="PTHR30193:SF37">
    <property type="entry name" value="INNER MEMBRANE ABC TRANSPORTER PERMEASE PROTEIN YCJO"/>
    <property type="match status" value="1"/>
</dbReference>
<evidence type="ECO:0000256" key="1">
    <source>
        <dbReference type="ARBA" id="ARBA00004651"/>
    </source>
</evidence>
<dbReference type="Proteomes" id="UP000325684">
    <property type="component" value="Unassembled WGS sequence"/>
</dbReference>
<keyword evidence="4 7" id="KW-0812">Transmembrane</keyword>
<dbReference type="EMBL" id="VCMV01000035">
    <property type="protein sequence ID" value="KAB0265459.1"/>
    <property type="molecule type" value="Genomic_DNA"/>
</dbReference>
<organism evidence="9 10">
    <name type="scientific">Microvirga brassicacearum</name>
    <dbReference type="NCBI Taxonomy" id="2580413"/>
    <lineage>
        <taxon>Bacteria</taxon>
        <taxon>Pseudomonadati</taxon>
        <taxon>Pseudomonadota</taxon>
        <taxon>Alphaproteobacteria</taxon>
        <taxon>Hyphomicrobiales</taxon>
        <taxon>Methylobacteriaceae</taxon>
        <taxon>Microvirga</taxon>
    </lineage>
</organism>
<keyword evidence="10" id="KW-1185">Reference proteome</keyword>
<gene>
    <name evidence="9" type="ORF">FEZ63_18470</name>
</gene>
<feature type="transmembrane region" description="Helical" evidence="7">
    <location>
        <begin position="90"/>
        <end position="111"/>
    </location>
</feature>
<dbReference type="PANTHER" id="PTHR30193">
    <property type="entry name" value="ABC TRANSPORTER PERMEASE PROTEIN"/>
    <property type="match status" value="1"/>
</dbReference>
<comment type="caution">
    <text evidence="9">The sequence shown here is derived from an EMBL/GenBank/DDBJ whole genome shotgun (WGS) entry which is preliminary data.</text>
</comment>
<keyword evidence="3" id="KW-1003">Cell membrane</keyword>
<evidence type="ECO:0000256" key="5">
    <source>
        <dbReference type="ARBA" id="ARBA00022989"/>
    </source>
</evidence>
<proteinExistence type="inferred from homology"/>
<feature type="transmembrane region" description="Helical" evidence="7">
    <location>
        <begin position="173"/>
        <end position="197"/>
    </location>
</feature>
<evidence type="ECO:0000313" key="9">
    <source>
        <dbReference type="EMBL" id="KAB0265459.1"/>
    </source>
</evidence>
<keyword evidence="2 7" id="KW-0813">Transport</keyword>
<evidence type="ECO:0000256" key="6">
    <source>
        <dbReference type="ARBA" id="ARBA00023136"/>
    </source>
</evidence>
<sequence length="307" mass="33707">MERARRQSVAPSKQEPSALRVAMHPKYTGIQYIIPAFALLTLVLFSPVFYGVWFSLFHIQYGAATTFAGVQNYQDLLADPTLPGTLQRSIIFTGAAVSITIVLSLALAVWIHKLGERRGFLVQMVVIVPWIISTVVATLLFRWVFVNDIGLAGSIVKMMGLDEIHLLNSPHSAMALLIAVSVWKRIGYAVIILLAGLKGIPDDYEEAARIDGATPWQIFRRITFPLLKTPLLLVAIVLTLSNLNTVETPLVLTGGGPGDATRILPMDVFDRAFITYDLGSATALALAMFFGNVLLVLAYVRLAKWKT</sequence>
<feature type="domain" description="ABC transmembrane type-1" evidence="8">
    <location>
        <begin position="86"/>
        <end position="299"/>
    </location>
</feature>
<comment type="similarity">
    <text evidence="7">Belongs to the binding-protein-dependent transport system permease family.</text>
</comment>
<reference evidence="9 10" key="1">
    <citation type="journal article" date="2019" name="Microorganisms">
        <title>Genome Insights into the Novel Species Microvirga brassicacearum, a Rapeseed Endophyte with Biotechnological Potential.</title>
        <authorList>
            <person name="Jimenez-Gomez A."/>
            <person name="Saati-Santamaria Z."/>
            <person name="Igual J.M."/>
            <person name="Rivas R."/>
            <person name="Mateos P.F."/>
            <person name="Garcia-Fraile P."/>
        </authorList>
    </citation>
    <scope>NUCLEOTIDE SEQUENCE [LARGE SCALE GENOMIC DNA]</scope>
    <source>
        <strain evidence="9 10">CDVBN77</strain>
    </source>
</reference>
<dbReference type="Gene3D" id="1.10.3720.10">
    <property type="entry name" value="MetI-like"/>
    <property type="match status" value="1"/>
</dbReference>
<dbReference type="AlphaFoldDB" id="A0A5N3P6V4"/>
<dbReference type="GO" id="GO:0055085">
    <property type="term" value="P:transmembrane transport"/>
    <property type="evidence" value="ECO:0007669"/>
    <property type="project" value="InterPro"/>
</dbReference>
<dbReference type="GO" id="GO:0005886">
    <property type="term" value="C:plasma membrane"/>
    <property type="evidence" value="ECO:0007669"/>
    <property type="project" value="UniProtKB-SubCell"/>
</dbReference>
<evidence type="ECO:0000256" key="4">
    <source>
        <dbReference type="ARBA" id="ARBA00022692"/>
    </source>
</evidence>
<keyword evidence="6 7" id="KW-0472">Membrane</keyword>
<feature type="transmembrane region" description="Helical" evidence="7">
    <location>
        <begin position="218"/>
        <end position="240"/>
    </location>
</feature>
<dbReference type="Pfam" id="PF00528">
    <property type="entry name" value="BPD_transp_1"/>
    <property type="match status" value="1"/>
</dbReference>
<accession>A0A5N3P6V4</accession>
<evidence type="ECO:0000259" key="8">
    <source>
        <dbReference type="PROSITE" id="PS50928"/>
    </source>
</evidence>